<dbReference type="InterPro" id="IPR000884">
    <property type="entry name" value="TSP1_rpt"/>
</dbReference>
<dbReference type="SUPFAM" id="SSF82895">
    <property type="entry name" value="TSP-1 type 1 repeat"/>
    <property type="match status" value="1"/>
</dbReference>
<organism evidence="6 7">
    <name type="scientific">Polyplax serrata</name>
    <name type="common">Common mouse louse</name>
    <dbReference type="NCBI Taxonomy" id="468196"/>
    <lineage>
        <taxon>Eukaryota</taxon>
        <taxon>Metazoa</taxon>
        <taxon>Ecdysozoa</taxon>
        <taxon>Arthropoda</taxon>
        <taxon>Hexapoda</taxon>
        <taxon>Insecta</taxon>
        <taxon>Pterygota</taxon>
        <taxon>Neoptera</taxon>
        <taxon>Paraneoptera</taxon>
        <taxon>Psocodea</taxon>
        <taxon>Troctomorpha</taxon>
        <taxon>Phthiraptera</taxon>
        <taxon>Anoplura</taxon>
        <taxon>Polyplacidae</taxon>
        <taxon>Polyplax</taxon>
    </lineage>
</organism>
<dbReference type="InterPro" id="IPR000859">
    <property type="entry name" value="CUB_dom"/>
</dbReference>
<feature type="domain" description="CUB" evidence="5">
    <location>
        <begin position="607"/>
        <end position="721"/>
    </location>
</feature>
<reference evidence="6 7" key="1">
    <citation type="submission" date="2023-09" db="EMBL/GenBank/DDBJ databases">
        <title>Genomes of two closely related lineages of the louse Polyplax serrata with different host specificities.</title>
        <authorList>
            <person name="Martinu J."/>
            <person name="Tarabai H."/>
            <person name="Stefka J."/>
            <person name="Hypsa V."/>
        </authorList>
    </citation>
    <scope>NUCLEOTIDE SEQUENCE [LARGE SCALE GENOMIC DNA]</scope>
    <source>
        <strain evidence="6">98ZLc_SE</strain>
    </source>
</reference>
<evidence type="ECO:0000256" key="1">
    <source>
        <dbReference type="ARBA" id="ARBA00023157"/>
    </source>
</evidence>
<dbReference type="Gene3D" id="2.60.120.290">
    <property type="entry name" value="Spermadhesin, CUB domain"/>
    <property type="match status" value="1"/>
</dbReference>
<dbReference type="InterPro" id="IPR036383">
    <property type="entry name" value="TSP1_rpt_sf"/>
</dbReference>
<dbReference type="SUPFAM" id="SSF49854">
    <property type="entry name" value="Spermadhesin, CUB domain"/>
    <property type="match status" value="1"/>
</dbReference>
<keyword evidence="1" id="KW-1015">Disulfide bond</keyword>
<dbReference type="PROSITE" id="PS01180">
    <property type="entry name" value="CUB"/>
    <property type="match status" value="1"/>
</dbReference>
<evidence type="ECO:0000256" key="4">
    <source>
        <dbReference type="SAM" id="Phobius"/>
    </source>
</evidence>
<sequence length="1185" mass="133066">MKRNAKGVVFGWIITNTAYRKMQKMCFGYEIRVPENYTALSGDLDILIIDLLRSPLEDVRLELLEVEYVRRENVKLKKPESGTLENRSTPEEVDKYNHLNDSLTRLANLSALNKSVEFNKIPLIAPARTFRSSQSQIPQIEVERKWTVIHSSSVPFSNDSRSVRVKFPCGVVTRGGHFGVRLTGHDDKINNLTMKTRGHACRKSERTSCIEKFENNRTVVGLDVRWPRSALSLFPHHVETYPEESVMALLQFESTKCLPAEGRPSPETWLDLLFCSHTLTGCAEGNATHRQVIYSEQIRGYPKRRSIVLRCELFGSAGYFTLALRSSVETGAVIETDNKEAFLKDEPPPCISSARKHNISKIPAVSSFLSNSRLSSHLTVPSYQPSALMSPFMPQAVWSDHYIFNVHARSIFPCDVHGGGVPVLFQYPKCILKGDRIRLFSRLRADVSSLVPPTSLHYVTEKRVVKGKHSLQFDCDFFTEKYVEYCFVYVSQAITGAVSDVRMDCVPTLPIYDSDSGNWGAWSAWSTCTTTCGGGTRNRFRYCDSPPPRYGAKFCEGHSVETEGCANTNWDCEFYQNYLLIDSEDKGASFPADRPEVLAEVGPGCRCGCVIHLGTAKPRRLLATSSQSCPGRIFWQIEADKEHIIKFSVEHFRFPCGSQWLKIRDGDSRSSTLIGELSRSHATSIPVISTGPKLLIEFFSDELLAAGQDCWGGFMAHAQQSQISFANTSRFSSGFTISKILRNMEVAATASTSLFLVHSFVAAFVCLVIVVSGCLGIQYIFRYRKYQLAAAAEDAESAIADSQSSLVVPANRATSNSTLLSEVISLQRFKPTKKYKHCRLREDPDLEEAHLSETSDFQQDDGKTPSSSLRTLKPDTNDSSSSTPICQRDSLSLTSTTQENMLDKNNTTSSLTEPNRETYSCSSSENGKNTCSIENGNVKESILRFLHRRRQSLSTSSIRSESTLTNEYTSPPSSTTSTGPRNPKAKKEKKNLEKLLAGSEFSLSADGDLELDYYDYNVQNASAVPESYIGMDPAYLVWIPPFSPVEWDESSKEKSDEERTEMYEHKEKKLKNKEIVSKRDENNKENGETILDEVTRGIRSRQCEIHKSTERCLCSYENLKGEKETRVEKSPSESSDYYRVMVDIKFADEDEEDCATENTKIQFSCHPKQSKNGTDNNDHSVDLKT</sequence>
<dbReference type="Gene3D" id="2.20.100.10">
    <property type="entry name" value="Thrombospondin type-1 (TSP1) repeat"/>
    <property type="match status" value="1"/>
</dbReference>
<gene>
    <name evidence="6" type="ORF">RUM44_013072</name>
</gene>
<keyword evidence="4" id="KW-0812">Transmembrane</keyword>
<name>A0ABR1BHV7_POLSC</name>
<evidence type="ECO:0000256" key="3">
    <source>
        <dbReference type="SAM" id="MobiDB-lite"/>
    </source>
</evidence>
<feature type="region of interest" description="Disordered" evidence="3">
    <location>
        <begin position="954"/>
        <end position="989"/>
    </location>
</feature>
<dbReference type="Pfam" id="PF00090">
    <property type="entry name" value="TSP_1"/>
    <property type="match status" value="1"/>
</dbReference>
<evidence type="ECO:0000259" key="5">
    <source>
        <dbReference type="PROSITE" id="PS01180"/>
    </source>
</evidence>
<feature type="compositionally biased region" description="Basic and acidic residues" evidence="3">
    <location>
        <begin position="1176"/>
        <end position="1185"/>
    </location>
</feature>
<dbReference type="SMART" id="SM00209">
    <property type="entry name" value="TSP1"/>
    <property type="match status" value="1"/>
</dbReference>
<dbReference type="PANTHER" id="PTHR16311:SF3">
    <property type="entry name" value="THROMBOSPONDIN TYPE-1 DOMAIN-CONTAINING PROTEIN 1"/>
    <property type="match status" value="1"/>
</dbReference>
<feature type="region of interest" description="Disordered" evidence="3">
    <location>
        <begin position="850"/>
        <end position="933"/>
    </location>
</feature>
<dbReference type="InterPro" id="IPR038877">
    <property type="entry name" value="THSD1"/>
</dbReference>
<keyword evidence="7" id="KW-1185">Reference proteome</keyword>
<evidence type="ECO:0000313" key="6">
    <source>
        <dbReference type="EMBL" id="KAK6641363.1"/>
    </source>
</evidence>
<feature type="region of interest" description="Disordered" evidence="3">
    <location>
        <begin position="1165"/>
        <end position="1185"/>
    </location>
</feature>
<dbReference type="Proteomes" id="UP001359485">
    <property type="component" value="Unassembled WGS sequence"/>
</dbReference>
<comment type="caution">
    <text evidence="6">The sequence shown here is derived from an EMBL/GenBank/DDBJ whole genome shotgun (WGS) entry which is preliminary data.</text>
</comment>
<feature type="compositionally biased region" description="Polar residues" evidence="3">
    <location>
        <begin position="877"/>
        <end position="933"/>
    </location>
</feature>
<feature type="compositionally biased region" description="Low complexity" evidence="3">
    <location>
        <begin position="969"/>
        <end position="978"/>
    </location>
</feature>
<dbReference type="CDD" id="cd00041">
    <property type="entry name" value="CUB"/>
    <property type="match status" value="1"/>
</dbReference>
<accession>A0ABR1BHV7</accession>
<dbReference type="InterPro" id="IPR035914">
    <property type="entry name" value="Sperma_CUB_dom_sf"/>
</dbReference>
<evidence type="ECO:0000313" key="7">
    <source>
        <dbReference type="Proteomes" id="UP001359485"/>
    </source>
</evidence>
<dbReference type="Pfam" id="PF00431">
    <property type="entry name" value="CUB"/>
    <property type="match status" value="1"/>
</dbReference>
<dbReference type="PROSITE" id="PS50092">
    <property type="entry name" value="TSP1"/>
    <property type="match status" value="1"/>
</dbReference>
<keyword evidence="4" id="KW-1133">Transmembrane helix</keyword>
<dbReference type="PANTHER" id="PTHR16311">
    <property type="entry name" value="THROMBOSPONDIN TYPE I DOMAIN-CONTAINING 1"/>
    <property type="match status" value="1"/>
</dbReference>
<evidence type="ECO:0000256" key="2">
    <source>
        <dbReference type="PROSITE-ProRule" id="PRU00059"/>
    </source>
</evidence>
<comment type="caution">
    <text evidence="2">Lacks conserved residue(s) required for the propagation of feature annotation.</text>
</comment>
<feature type="transmembrane region" description="Helical" evidence="4">
    <location>
        <begin position="755"/>
        <end position="781"/>
    </location>
</feature>
<dbReference type="EMBL" id="JAWJWF010000001">
    <property type="protein sequence ID" value="KAK6641363.1"/>
    <property type="molecule type" value="Genomic_DNA"/>
</dbReference>
<protein>
    <recommendedName>
        <fullName evidence="5">CUB domain-containing protein</fullName>
    </recommendedName>
</protein>
<keyword evidence="4" id="KW-0472">Membrane</keyword>
<proteinExistence type="predicted"/>